<dbReference type="SUPFAM" id="SSF47055">
    <property type="entry name" value="TAF(II)230 TBP-binding fragment"/>
    <property type="match status" value="1"/>
</dbReference>
<evidence type="ECO:0000256" key="4">
    <source>
        <dbReference type="ARBA" id="ARBA00023242"/>
    </source>
</evidence>
<keyword evidence="4" id="KW-0539">Nucleus</keyword>
<evidence type="ECO:0000256" key="5">
    <source>
        <dbReference type="SAM" id="MobiDB-lite"/>
    </source>
</evidence>
<evidence type="ECO:0000313" key="10">
    <source>
        <dbReference type="Proteomes" id="UP001140074"/>
    </source>
</evidence>
<dbReference type="Gene3D" id="1.10.1100.10">
    <property type="entry name" value="TAFII-230 TBP-binding domain"/>
    <property type="match status" value="1"/>
</dbReference>
<evidence type="ECO:0000259" key="8">
    <source>
        <dbReference type="Pfam" id="PF15288"/>
    </source>
</evidence>
<dbReference type="GO" id="GO:0016251">
    <property type="term" value="F:RNA polymerase II general transcription initiation factor activity"/>
    <property type="evidence" value="ECO:0007669"/>
    <property type="project" value="InterPro"/>
</dbReference>
<dbReference type="EMBL" id="JANBUY010000109">
    <property type="protein sequence ID" value="KAJ2863828.1"/>
    <property type="molecule type" value="Genomic_DNA"/>
</dbReference>
<feature type="region of interest" description="Disordered" evidence="5">
    <location>
        <begin position="1"/>
        <end position="201"/>
    </location>
</feature>
<dbReference type="PANTHER" id="PTHR13900">
    <property type="entry name" value="TRANSCRIPTION INITIATION FACTOR TFIID"/>
    <property type="match status" value="1"/>
</dbReference>
<dbReference type="InterPro" id="IPR041670">
    <property type="entry name" value="Znf-CCHC_6"/>
</dbReference>
<feature type="region of interest" description="Disordered" evidence="5">
    <location>
        <begin position="222"/>
        <end position="246"/>
    </location>
</feature>
<evidence type="ECO:0000259" key="6">
    <source>
        <dbReference type="Pfam" id="PF09247"/>
    </source>
</evidence>
<feature type="domain" description="Transcription initiation factor TFIID subunit 1 histone acetyltransferase" evidence="7">
    <location>
        <begin position="423"/>
        <end position="866"/>
    </location>
</feature>
<dbReference type="GO" id="GO:0005669">
    <property type="term" value="C:transcription factor TFIID complex"/>
    <property type="evidence" value="ECO:0007669"/>
    <property type="project" value="InterPro"/>
</dbReference>
<dbReference type="Pfam" id="PF15288">
    <property type="entry name" value="zf-CCHC_6"/>
    <property type="match status" value="1"/>
</dbReference>
<dbReference type="GO" id="GO:0017025">
    <property type="term" value="F:TBP-class protein binding"/>
    <property type="evidence" value="ECO:0007669"/>
    <property type="project" value="InterPro"/>
</dbReference>
<evidence type="ECO:0000259" key="7">
    <source>
        <dbReference type="Pfam" id="PF12157"/>
    </source>
</evidence>
<feature type="compositionally biased region" description="Basic and acidic residues" evidence="5">
    <location>
        <begin position="94"/>
        <end position="106"/>
    </location>
</feature>
<evidence type="ECO:0000256" key="2">
    <source>
        <dbReference type="ARBA" id="ARBA00023015"/>
    </source>
</evidence>
<evidence type="ECO:0000256" key="3">
    <source>
        <dbReference type="ARBA" id="ARBA00023163"/>
    </source>
</evidence>
<dbReference type="GO" id="GO:0051123">
    <property type="term" value="P:RNA polymerase II preinitiation complex assembly"/>
    <property type="evidence" value="ECO:0007669"/>
    <property type="project" value="TreeGrafter"/>
</dbReference>
<name>A0A9W8IHZ4_9FUNG</name>
<keyword evidence="10" id="KW-1185">Reference proteome</keyword>
<dbReference type="InterPro" id="IPR036741">
    <property type="entry name" value="TAFII-230_TBP-bd_sf"/>
</dbReference>
<comment type="caution">
    <text evidence="9">The sequence shown here is derived from an EMBL/GenBank/DDBJ whole genome shotgun (WGS) entry which is preliminary data.</text>
</comment>
<accession>A0A9W8IHZ4</accession>
<protein>
    <recommendedName>
        <fullName evidence="11">Transcription initiation factor TFIID subunit 1 histone acetyltransferase domain-containing protein</fullName>
    </recommendedName>
</protein>
<proteinExistence type="predicted"/>
<dbReference type="PANTHER" id="PTHR13900:SF0">
    <property type="entry name" value="TRANSCRIPTION INITIATION FACTOR TFIID SUBUNIT 1"/>
    <property type="match status" value="1"/>
</dbReference>
<dbReference type="InterPro" id="IPR040240">
    <property type="entry name" value="TAF1"/>
</dbReference>
<comment type="subcellular location">
    <subcellularLocation>
        <location evidence="1">Nucleus</location>
    </subcellularLocation>
</comment>
<keyword evidence="2" id="KW-0805">Transcription regulation</keyword>
<dbReference type="InterPro" id="IPR022591">
    <property type="entry name" value="TAF1_HAT_dom"/>
</dbReference>
<gene>
    <name evidence="9" type="ORF">GGH94_003327</name>
</gene>
<sequence>MSLTGFLFGNVDEEGHLSDNELDPELRNTLGGEEANEYLSGILGSALFSEGAPNKQDEDEEDEGATGSVSTPAIKPQRDAIDYSDFNELADDAAVPRRDKWGDDVGFKFGTTVERAQVDDDYDDEDEEEEVEQVEQVEFAESDEEILEDLFDSPEVKPADSGSLSGRPTDLRLSSPETTPLPLASPDGLEEEEAVVPRPPKRIIPSGPIKFTDYFGCHVTRLVKRRRRQPPPQQHDEDDEDIDGKANQQPAMADTRKLLAGPQSLLPARSESGFVRAVVAQSMADDTSCDVYVTIDERTGVETSQRTVPRRAADPAATVFQDTAYPLALDDWEQRIMWDDDEDESKAEPVADDELARQVLAQTGGELASDFEAHVIWDTETAFLPSTRLQINLNDPHMLLESGGGEAKRDALSEWRGGVDRLNQSNDHFYAVQQSGKAHRVRQTFGQLVVAHSLAALKLQAPFFRVRLTKPELRSWHRPMLQVSGDVVAKFSRVRSARRRGKHSGETPWAAKDVTLRDSADCILVEYCEEYPLVVSNVGMGSVVVNYYRKRHAADHSFPKVPLGELFVLDVADISPFLGFGNVDPGQVVPALYNNMFRAPLFAQPPTSTDFLIVKAAGKGDAKWFVRPVRHHFVSGQTFPLQEVPAPHSRRVTTTVKHRLQVAAYRLMNRNQYHLLQMARLSRVFPEYTELQIRQRLKEFCEYQRKGLGAGYWRPKHTMPIPDEDALRKMLTPEMLCLYESMRVCQLHLLDAGKSGSERDDDDDSTLPIEEVLATWNLTRNFINATQGKAMLQLYGEGDPTAKGEGFSFVRVSMKDIFLRAGESVEEKLAEIEARPKSAHRYNVAEQQQIYKDEITSIWNRQRRSLTRPNITKLGDAYSDENVIVPEINDGYGDAAIARCASAIDPSRVAPGSAMEVSQRLVPPQGSQITAHANFVMTDKKGLAIRRAVQSPYTGELMWRTEVIRDQAVIQAYLRQRRIIENLAHNRSANEDEGDDLFDNGEDHMVDLPAETRLHLSDLKRALGTREADARNLVKSHMTTFSLPQPNKPKKEVIRRCGNCGQLGHMKTNKKCPRYFEFNPV</sequence>
<evidence type="ECO:0000313" key="9">
    <source>
        <dbReference type="EMBL" id="KAJ2863828.1"/>
    </source>
</evidence>
<dbReference type="GO" id="GO:0004402">
    <property type="term" value="F:histone acetyltransferase activity"/>
    <property type="evidence" value="ECO:0007669"/>
    <property type="project" value="InterPro"/>
</dbReference>
<dbReference type="Pfam" id="PF09247">
    <property type="entry name" value="TBP-binding"/>
    <property type="match status" value="1"/>
</dbReference>
<organism evidence="9 10">
    <name type="scientific">Coemansia aciculifera</name>
    <dbReference type="NCBI Taxonomy" id="417176"/>
    <lineage>
        <taxon>Eukaryota</taxon>
        <taxon>Fungi</taxon>
        <taxon>Fungi incertae sedis</taxon>
        <taxon>Zoopagomycota</taxon>
        <taxon>Kickxellomycotina</taxon>
        <taxon>Kickxellomycetes</taxon>
        <taxon>Kickxellales</taxon>
        <taxon>Kickxellaceae</taxon>
        <taxon>Coemansia</taxon>
    </lineage>
</organism>
<evidence type="ECO:0000256" key="1">
    <source>
        <dbReference type="ARBA" id="ARBA00004123"/>
    </source>
</evidence>
<feature type="compositionally biased region" description="Acidic residues" evidence="5">
    <location>
        <begin position="119"/>
        <end position="152"/>
    </location>
</feature>
<evidence type="ECO:0008006" key="11">
    <source>
        <dbReference type="Google" id="ProtNLM"/>
    </source>
</evidence>
<dbReference type="InterPro" id="IPR009067">
    <property type="entry name" value="TAF_II_230-bd"/>
</dbReference>
<dbReference type="AlphaFoldDB" id="A0A9W8IHZ4"/>
<dbReference type="Pfam" id="PF12157">
    <property type="entry name" value="DUF3591"/>
    <property type="match status" value="1"/>
</dbReference>
<dbReference type="Proteomes" id="UP001140074">
    <property type="component" value="Unassembled WGS sequence"/>
</dbReference>
<reference evidence="9" key="1">
    <citation type="submission" date="2022-07" db="EMBL/GenBank/DDBJ databases">
        <title>Phylogenomic reconstructions and comparative analyses of Kickxellomycotina fungi.</title>
        <authorList>
            <person name="Reynolds N.K."/>
            <person name="Stajich J.E."/>
            <person name="Barry K."/>
            <person name="Grigoriev I.V."/>
            <person name="Crous P."/>
            <person name="Smith M.E."/>
        </authorList>
    </citation>
    <scope>NUCLEOTIDE SEQUENCE</scope>
    <source>
        <strain evidence="9">RSA 476</strain>
    </source>
</reference>
<feature type="domain" description="Zinc knuckle" evidence="8">
    <location>
        <begin position="1056"/>
        <end position="1075"/>
    </location>
</feature>
<keyword evidence="3" id="KW-0804">Transcription</keyword>
<feature type="domain" description="TAFII-230 TBP-binding" evidence="6">
    <location>
        <begin position="1"/>
        <end position="31"/>
    </location>
</feature>